<evidence type="ECO:0000313" key="4">
    <source>
        <dbReference type="EMBL" id="GEN45083.1"/>
    </source>
</evidence>
<feature type="transmembrane region" description="Helical" evidence="3">
    <location>
        <begin position="7"/>
        <end position="29"/>
    </location>
</feature>
<reference evidence="4 5" key="1">
    <citation type="submission" date="2019-07" db="EMBL/GenBank/DDBJ databases">
        <title>Whole genome shotgun sequence of Alkalibacillus haloalkaliphilus NBRC 103110.</title>
        <authorList>
            <person name="Hosoyama A."/>
            <person name="Uohara A."/>
            <person name="Ohji S."/>
            <person name="Ichikawa N."/>
        </authorList>
    </citation>
    <scope>NUCLEOTIDE SEQUENCE [LARGE SCALE GENOMIC DNA]</scope>
    <source>
        <strain evidence="4 5">NBRC 103110</strain>
    </source>
</reference>
<evidence type="ECO:0000256" key="2">
    <source>
        <dbReference type="PIRSR" id="PIRSR605754-1"/>
    </source>
</evidence>
<keyword evidence="5" id="KW-1185">Reference proteome</keyword>
<protein>
    <submittedName>
        <fullName evidence="4">Sortase</fullName>
    </submittedName>
</protein>
<organism evidence="4 5">
    <name type="scientific">Alkalibacillus haloalkaliphilus</name>
    <dbReference type="NCBI Taxonomy" id="94136"/>
    <lineage>
        <taxon>Bacteria</taxon>
        <taxon>Bacillati</taxon>
        <taxon>Bacillota</taxon>
        <taxon>Bacilli</taxon>
        <taxon>Bacillales</taxon>
        <taxon>Bacillaceae</taxon>
        <taxon>Alkalibacillus</taxon>
    </lineage>
</organism>
<dbReference type="SUPFAM" id="SSF63817">
    <property type="entry name" value="Sortase"/>
    <property type="match status" value="1"/>
</dbReference>
<dbReference type="NCBIfam" id="NF033746">
    <property type="entry name" value="class_D_sortase"/>
    <property type="match status" value="1"/>
</dbReference>
<proteinExistence type="predicted"/>
<gene>
    <name evidence="4" type="ORF">AHA02nite_08590</name>
</gene>
<dbReference type="EMBL" id="BJYA01000003">
    <property type="protein sequence ID" value="GEN45083.1"/>
    <property type="molecule type" value="Genomic_DNA"/>
</dbReference>
<dbReference type="InterPro" id="IPR041999">
    <property type="entry name" value="Sortase_D_1"/>
</dbReference>
<keyword evidence="3" id="KW-0812">Transmembrane</keyword>
<dbReference type="InterPro" id="IPR005754">
    <property type="entry name" value="Sortase"/>
</dbReference>
<evidence type="ECO:0000313" key="5">
    <source>
        <dbReference type="Proteomes" id="UP000321440"/>
    </source>
</evidence>
<dbReference type="InterPro" id="IPR023365">
    <property type="entry name" value="Sortase_dom-sf"/>
</dbReference>
<feature type="active site" description="Proton donor/acceptor" evidence="2">
    <location>
        <position position="140"/>
    </location>
</feature>
<dbReference type="AlphaFoldDB" id="A0A511W4Y6"/>
<dbReference type="Proteomes" id="UP000321440">
    <property type="component" value="Unassembled WGS sequence"/>
</dbReference>
<evidence type="ECO:0000256" key="3">
    <source>
        <dbReference type="SAM" id="Phobius"/>
    </source>
</evidence>
<dbReference type="NCBIfam" id="TIGR01076">
    <property type="entry name" value="sortase_fam"/>
    <property type="match status" value="1"/>
</dbReference>
<evidence type="ECO:0000256" key="1">
    <source>
        <dbReference type="ARBA" id="ARBA00022801"/>
    </source>
</evidence>
<accession>A0A511W4Y6</accession>
<keyword evidence="1" id="KW-0378">Hydrolase</keyword>
<dbReference type="InterPro" id="IPR053525">
    <property type="entry name" value="Sortase_D"/>
</dbReference>
<dbReference type="CDD" id="cd05828">
    <property type="entry name" value="Sortase_D_1"/>
    <property type="match status" value="1"/>
</dbReference>
<feature type="active site" description="Acyl-thioester intermediate" evidence="2">
    <location>
        <position position="197"/>
    </location>
</feature>
<keyword evidence="3" id="KW-0472">Membrane</keyword>
<dbReference type="RefSeq" id="WP_246118811.1">
    <property type="nucleotide sequence ID" value="NZ_BJYA01000003.1"/>
</dbReference>
<dbReference type="Gene3D" id="2.40.260.10">
    <property type="entry name" value="Sortase"/>
    <property type="match status" value="1"/>
</dbReference>
<keyword evidence="3" id="KW-1133">Transmembrane helix</keyword>
<comment type="caution">
    <text evidence="4">The sequence shown here is derived from an EMBL/GenBank/DDBJ whole genome shotgun (WGS) entry which is preliminary data.</text>
</comment>
<dbReference type="Pfam" id="PF04203">
    <property type="entry name" value="Sortase"/>
    <property type="match status" value="1"/>
</dbReference>
<name>A0A511W4Y6_9BACI</name>
<dbReference type="GO" id="GO:0016787">
    <property type="term" value="F:hydrolase activity"/>
    <property type="evidence" value="ECO:0007669"/>
    <property type="project" value="UniProtKB-KW"/>
</dbReference>
<sequence>MRKKVSLWVASVIFFLSFFLVGFSVMHIINGDAKVNESLDEWEQLQQERTTSTEDQLVVEQLGEQTEEAKVEDEGEKNTQSLYNNVPNNGDVFGKLTISKLDYELPIIHGSGEEELSRGVGHFEQSVLPGTSDNSVLAGHRDTVFVGLGELEKGDLIEVETEAGLFVYELTETRIVDEDDRTVIVPTEEATLTLVTCYPFDFVGSAPERYIVTAELIEQE</sequence>